<evidence type="ECO:0000256" key="1">
    <source>
        <dbReference type="ARBA" id="ARBA00006576"/>
    </source>
</evidence>
<dbReference type="InterPro" id="IPR002125">
    <property type="entry name" value="CMP_dCMP_dom"/>
</dbReference>
<dbReference type="InterPro" id="IPR016192">
    <property type="entry name" value="APOBEC/CMP_deaminase_Zn-bd"/>
</dbReference>
<evidence type="ECO:0000256" key="4">
    <source>
        <dbReference type="ARBA" id="ARBA00022801"/>
    </source>
</evidence>
<evidence type="ECO:0000256" key="3">
    <source>
        <dbReference type="ARBA" id="ARBA00022723"/>
    </source>
</evidence>
<keyword evidence="5" id="KW-0862">Zinc</keyword>
<keyword evidence="3" id="KW-0479">Metal-binding</keyword>
<dbReference type="Pfam" id="PF00383">
    <property type="entry name" value="dCMP_cyt_deam_1"/>
    <property type="match status" value="1"/>
</dbReference>
<dbReference type="NCBIfam" id="NF006537">
    <property type="entry name" value="PRK09027.1"/>
    <property type="match status" value="1"/>
</dbReference>
<reference evidence="7 8" key="1">
    <citation type="submission" date="2019-05" db="EMBL/GenBank/DDBJ databases">
        <title>Microbulbifer harenosus sp. nov., an alginate-degrading bacterium isolated from coastal sand.</title>
        <authorList>
            <person name="Huang H."/>
            <person name="Mo K."/>
            <person name="Bao S."/>
        </authorList>
    </citation>
    <scope>NUCLEOTIDE SEQUENCE [LARGE SCALE GENOMIC DNA]</scope>
    <source>
        <strain evidence="7 8">HB161719</strain>
    </source>
</reference>
<dbReference type="CDD" id="cd01283">
    <property type="entry name" value="cytidine_deaminase"/>
    <property type="match status" value="2"/>
</dbReference>
<protein>
    <submittedName>
        <fullName evidence="7">Cytidine deaminase</fullName>
        <ecNumber evidence="7">3.5.4.5</ecNumber>
    </submittedName>
</protein>
<name>A0ABY2UGV1_9GAMM</name>
<dbReference type="Gene3D" id="3.40.140.10">
    <property type="entry name" value="Cytidine Deaminase, domain 2"/>
    <property type="match status" value="2"/>
</dbReference>
<feature type="domain" description="CMP/dCMP-type deaminase" evidence="6">
    <location>
        <begin position="205"/>
        <end position="323"/>
    </location>
</feature>
<dbReference type="EMBL" id="VANI01000011">
    <property type="protein sequence ID" value="TLM77002.1"/>
    <property type="molecule type" value="Genomic_DNA"/>
</dbReference>
<comment type="caution">
    <text evidence="7">The sequence shown here is derived from an EMBL/GenBank/DDBJ whole genome shotgun (WGS) entry which is preliminary data.</text>
</comment>
<dbReference type="InterPro" id="IPR016193">
    <property type="entry name" value="Cytidine_deaminase-like"/>
</dbReference>
<accession>A0ABY2UGV1</accession>
<keyword evidence="4 7" id="KW-0378">Hydrolase</keyword>
<dbReference type="InterPro" id="IPR013171">
    <property type="entry name" value="Cyd/dCyd_deaminase_Zn-bd"/>
</dbReference>
<evidence type="ECO:0000313" key="7">
    <source>
        <dbReference type="EMBL" id="TLM77002.1"/>
    </source>
</evidence>
<dbReference type="Pfam" id="PF08211">
    <property type="entry name" value="dCMP_cyt_deam_2"/>
    <property type="match status" value="1"/>
</dbReference>
<dbReference type="PROSITE" id="PS00903">
    <property type="entry name" value="CYT_DCMP_DEAMINASES_1"/>
    <property type="match status" value="1"/>
</dbReference>
<dbReference type="PIRSF" id="PIRSF006334">
    <property type="entry name" value="Cdd_plus_pseudo"/>
    <property type="match status" value="1"/>
</dbReference>
<evidence type="ECO:0000259" key="6">
    <source>
        <dbReference type="PROSITE" id="PS51747"/>
    </source>
</evidence>
<organism evidence="7 8">
    <name type="scientific">Microbulbifer harenosus</name>
    <dbReference type="NCBI Taxonomy" id="2576840"/>
    <lineage>
        <taxon>Bacteria</taxon>
        <taxon>Pseudomonadati</taxon>
        <taxon>Pseudomonadota</taxon>
        <taxon>Gammaproteobacteria</taxon>
        <taxon>Cellvibrionales</taxon>
        <taxon>Microbulbiferaceae</taxon>
        <taxon>Microbulbifer</taxon>
    </lineage>
</organism>
<dbReference type="SUPFAM" id="SSF53927">
    <property type="entry name" value="Cytidine deaminase-like"/>
    <property type="match status" value="2"/>
</dbReference>
<comment type="subunit">
    <text evidence="2">Homodimer.</text>
</comment>
<dbReference type="Proteomes" id="UP000306791">
    <property type="component" value="Unassembled WGS sequence"/>
</dbReference>
<dbReference type="EC" id="3.5.4.5" evidence="7"/>
<keyword evidence="8" id="KW-1185">Reference proteome</keyword>
<comment type="similarity">
    <text evidence="1">Belongs to the cytidine and deoxycytidylate deaminase family.</text>
</comment>
<proteinExistence type="inferred from homology"/>
<dbReference type="PANTHER" id="PTHR11644">
    <property type="entry name" value="CYTIDINE DEAMINASE"/>
    <property type="match status" value="1"/>
</dbReference>
<sequence length="323" mass="34577">MQTNWQDNCPSIGAALNEFPPRLHMELRQVAGSGVMRADQVFRICEDLDIDSETLMLKLVPLAAAFGVAPVSSFRVGAVARGQRRNSNGFSALYLGANMEFPQQALCYSLHAEQAAVANAWTNREPGLTSLAVSAPPCGHCRQFLYELHGCGTLSILFPGGPRNNHCELDISELLPGAFGPMDLGQKGNMMAATSTPQPLRLQRDNRDHLILRALDAACFSYAPYTGNHSGCALQFKDGSIFSGSYAENAAHNPGLSPLHAALSNFRMACGPGAAQDISRKLARCALVESAATISQRAMVTTLLSSIAPGVAPEYYPARIITV</sequence>
<feature type="domain" description="CMP/dCMP-type deaminase" evidence="6">
    <location>
        <begin position="51"/>
        <end position="182"/>
    </location>
</feature>
<evidence type="ECO:0000313" key="8">
    <source>
        <dbReference type="Proteomes" id="UP000306791"/>
    </source>
</evidence>
<evidence type="ECO:0000256" key="2">
    <source>
        <dbReference type="ARBA" id="ARBA00011738"/>
    </source>
</evidence>
<dbReference type="InterPro" id="IPR050202">
    <property type="entry name" value="Cyt/Deoxycyt_deaminase"/>
</dbReference>
<evidence type="ECO:0000256" key="5">
    <source>
        <dbReference type="ARBA" id="ARBA00022833"/>
    </source>
</evidence>
<dbReference type="PROSITE" id="PS51747">
    <property type="entry name" value="CYT_DCMP_DEAMINASES_2"/>
    <property type="match status" value="2"/>
</dbReference>
<dbReference type="PANTHER" id="PTHR11644:SF2">
    <property type="entry name" value="CYTIDINE DEAMINASE"/>
    <property type="match status" value="1"/>
</dbReference>
<gene>
    <name evidence="7" type="primary">cdd</name>
    <name evidence="7" type="ORF">FDY93_11625</name>
</gene>
<dbReference type="GO" id="GO:0004126">
    <property type="term" value="F:cytidine deaminase activity"/>
    <property type="evidence" value="ECO:0007669"/>
    <property type="project" value="UniProtKB-EC"/>
</dbReference>